<accession>A0A1F4WJM3</accession>
<dbReference type="PANTHER" id="PTHR43179">
    <property type="entry name" value="RHAMNOSYLTRANSFERASE WBBL"/>
    <property type="match status" value="1"/>
</dbReference>
<protein>
    <recommendedName>
        <fullName evidence="1">Glycosyltransferase 2-like domain-containing protein</fullName>
    </recommendedName>
</protein>
<proteinExistence type="predicted"/>
<gene>
    <name evidence="2" type="ORF">A2415_05245</name>
</gene>
<evidence type="ECO:0000259" key="1">
    <source>
        <dbReference type="Pfam" id="PF00535"/>
    </source>
</evidence>
<organism evidence="2 3">
    <name type="scientific">candidate division WWE3 bacterium RIFOXYC1_FULL_39_7</name>
    <dbReference type="NCBI Taxonomy" id="1802643"/>
    <lineage>
        <taxon>Bacteria</taxon>
        <taxon>Katanobacteria</taxon>
    </lineage>
</organism>
<reference evidence="2 3" key="1">
    <citation type="journal article" date="2016" name="Nat. Commun.">
        <title>Thousands of microbial genomes shed light on interconnected biogeochemical processes in an aquifer system.</title>
        <authorList>
            <person name="Anantharaman K."/>
            <person name="Brown C.T."/>
            <person name="Hug L.A."/>
            <person name="Sharon I."/>
            <person name="Castelle C.J."/>
            <person name="Probst A.J."/>
            <person name="Thomas B.C."/>
            <person name="Singh A."/>
            <person name="Wilkins M.J."/>
            <person name="Karaoz U."/>
            <person name="Brodie E.L."/>
            <person name="Williams K.H."/>
            <person name="Hubbard S.S."/>
            <person name="Banfield J.F."/>
        </authorList>
    </citation>
    <scope>NUCLEOTIDE SEQUENCE [LARGE SCALE GENOMIC DNA]</scope>
</reference>
<dbReference type="EMBL" id="MEWA01000020">
    <property type="protein sequence ID" value="OGC69528.1"/>
    <property type="molecule type" value="Genomic_DNA"/>
</dbReference>
<dbReference type="CDD" id="cd04186">
    <property type="entry name" value="GT_2_like_c"/>
    <property type="match status" value="1"/>
</dbReference>
<dbReference type="AlphaFoldDB" id="A0A1F4WJM3"/>
<dbReference type="Pfam" id="PF00535">
    <property type="entry name" value="Glycos_transf_2"/>
    <property type="match status" value="1"/>
</dbReference>
<dbReference type="Gene3D" id="3.90.550.10">
    <property type="entry name" value="Spore Coat Polysaccharide Biosynthesis Protein SpsA, Chain A"/>
    <property type="match status" value="1"/>
</dbReference>
<name>A0A1F4WJM3_UNCKA</name>
<dbReference type="InterPro" id="IPR001173">
    <property type="entry name" value="Glyco_trans_2-like"/>
</dbReference>
<evidence type="ECO:0000313" key="3">
    <source>
        <dbReference type="Proteomes" id="UP000179113"/>
    </source>
</evidence>
<dbReference type="Proteomes" id="UP000179113">
    <property type="component" value="Unassembled WGS sequence"/>
</dbReference>
<dbReference type="PANTHER" id="PTHR43179:SF7">
    <property type="entry name" value="RHAMNOSYLTRANSFERASE WBBL"/>
    <property type="match status" value="1"/>
</dbReference>
<comment type="caution">
    <text evidence="2">The sequence shown here is derived from an EMBL/GenBank/DDBJ whole genome shotgun (WGS) entry which is preliminary data.</text>
</comment>
<sequence length="302" mass="34738">MKKVDLSVVVLNYNTKEIVLDCLKSIYEHTENVSFEVVVVDNGSTDGSQAAVGNLKSQISNLKLVQNIKNLGFAKGNNRARNVVTGEYILFLNSDTLLIENTFKKTVDYIKNKPEIGAITVKQILPSGKLDRDCRRSFPTPWVALTHFSGLDRFFPKSKLLGRYWRGYLSEDETQEVEVIQGSFFLSLKKVLDEVGWFDEDYFLNGEDIDLSWKIRRAGYRNVYYPKTSIIHLKGATKGKRGSMIKQPLKKRIKYALAGVDAMELFYKKRLFKNYPMYVTWLVIVGIRLMKLARVTREIIRL</sequence>
<feature type="domain" description="Glycosyltransferase 2-like" evidence="1">
    <location>
        <begin position="7"/>
        <end position="119"/>
    </location>
</feature>
<dbReference type="SUPFAM" id="SSF53448">
    <property type="entry name" value="Nucleotide-diphospho-sugar transferases"/>
    <property type="match status" value="1"/>
</dbReference>
<dbReference type="InterPro" id="IPR029044">
    <property type="entry name" value="Nucleotide-diphossugar_trans"/>
</dbReference>
<evidence type="ECO:0000313" key="2">
    <source>
        <dbReference type="EMBL" id="OGC69528.1"/>
    </source>
</evidence>